<feature type="domain" description="HPP transmembrane region" evidence="2">
    <location>
        <begin position="36"/>
        <end position="192"/>
    </location>
</feature>
<comment type="caution">
    <text evidence="3">The sequence shown here is derived from an EMBL/GenBank/DDBJ whole genome shotgun (WGS) entry which is preliminary data.</text>
</comment>
<dbReference type="PANTHER" id="PTHR33741:SF5">
    <property type="entry name" value="TRANSMEMBRANE PROTEIN DDB_G0269096-RELATED"/>
    <property type="match status" value="1"/>
</dbReference>
<sequence>MSADAVGVLSLRRAQVIGMRWLGRSLRFIGWRADSTSHREKAISALGTTVSLLLVYWTTHFGFGAEGALWVTGSMGASAILVFAMPHGTLSQPWPVIGGHVLSATFAVACIQWLPSNALMAALVVGGSVLVMMYARCLHPPGGATAMIVVLGGPTVADAGYGFVLYPILLDCVIIVCAAMCFNSLFESRRYPLALVKHEVTRAPGIAPEDFEHALKQMNSFMDIQFDDLLRLVELANANAQSKGVSADELAEGYFYSNGLPGGNWSVREVLQVMHRPGRAGRVRYRIVKGRGEGGNGICRSSEFVRWARYRVEADKDSEAWHRVMAT</sequence>
<keyword evidence="1" id="KW-1133">Transmembrane helix</keyword>
<dbReference type="EMBL" id="LAZR01000070">
    <property type="protein sequence ID" value="KKN95532.1"/>
    <property type="molecule type" value="Genomic_DNA"/>
</dbReference>
<feature type="transmembrane region" description="Helical" evidence="1">
    <location>
        <begin position="42"/>
        <end position="61"/>
    </location>
</feature>
<keyword evidence="1" id="KW-0472">Membrane</keyword>
<name>A0A0F9V740_9ZZZZ</name>
<dbReference type="InterPro" id="IPR058581">
    <property type="entry name" value="TM_HPP"/>
</dbReference>
<protein>
    <recommendedName>
        <fullName evidence="2">HPP transmembrane region domain-containing protein</fullName>
    </recommendedName>
</protein>
<dbReference type="Pfam" id="PF04982">
    <property type="entry name" value="TM_HPP"/>
    <property type="match status" value="1"/>
</dbReference>
<reference evidence="3" key="1">
    <citation type="journal article" date="2015" name="Nature">
        <title>Complex archaea that bridge the gap between prokaryotes and eukaryotes.</title>
        <authorList>
            <person name="Spang A."/>
            <person name="Saw J.H."/>
            <person name="Jorgensen S.L."/>
            <person name="Zaremba-Niedzwiedzka K."/>
            <person name="Martijn J."/>
            <person name="Lind A.E."/>
            <person name="van Eijk R."/>
            <person name="Schleper C."/>
            <person name="Guy L."/>
            <person name="Ettema T.J."/>
        </authorList>
    </citation>
    <scope>NUCLEOTIDE SEQUENCE</scope>
</reference>
<dbReference type="InterPro" id="IPR007065">
    <property type="entry name" value="HPP"/>
</dbReference>
<gene>
    <name evidence="3" type="ORF">LCGC14_0177770</name>
</gene>
<accession>A0A0F9V740</accession>
<dbReference type="PANTHER" id="PTHR33741">
    <property type="entry name" value="TRANSMEMBRANE PROTEIN DDB_G0269096-RELATED"/>
    <property type="match status" value="1"/>
</dbReference>
<organism evidence="3">
    <name type="scientific">marine sediment metagenome</name>
    <dbReference type="NCBI Taxonomy" id="412755"/>
    <lineage>
        <taxon>unclassified sequences</taxon>
        <taxon>metagenomes</taxon>
        <taxon>ecological metagenomes</taxon>
    </lineage>
</organism>
<evidence type="ECO:0000313" key="3">
    <source>
        <dbReference type="EMBL" id="KKN95532.1"/>
    </source>
</evidence>
<evidence type="ECO:0000259" key="2">
    <source>
        <dbReference type="Pfam" id="PF04982"/>
    </source>
</evidence>
<proteinExistence type="predicted"/>
<feature type="transmembrane region" description="Helical" evidence="1">
    <location>
        <begin position="168"/>
        <end position="186"/>
    </location>
</feature>
<feature type="transmembrane region" description="Helical" evidence="1">
    <location>
        <begin position="120"/>
        <end position="137"/>
    </location>
</feature>
<keyword evidence="1" id="KW-0812">Transmembrane</keyword>
<dbReference type="AlphaFoldDB" id="A0A0F9V740"/>
<evidence type="ECO:0000256" key="1">
    <source>
        <dbReference type="SAM" id="Phobius"/>
    </source>
</evidence>